<dbReference type="WBParaSite" id="BTMF_0000457301-mRNA-1">
    <property type="protein sequence ID" value="BTMF_0000457301-mRNA-1"/>
    <property type="gene ID" value="BTMF_0000457301"/>
</dbReference>
<name>A0A0R3QDY7_9BILA</name>
<reference evidence="1 2" key="2">
    <citation type="submission" date="2018-11" db="EMBL/GenBank/DDBJ databases">
        <authorList>
            <consortium name="Pathogen Informatics"/>
        </authorList>
    </citation>
    <scope>NUCLEOTIDE SEQUENCE [LARGE SCALE GENOMIC DNA]</scope>
</reference>
<proteinExistence type="predicted"/>
<evidence type="ECO:0000313" key="1">
    <source>
        <dbReference type="EMBL" id="VDO15660.1"/>
    </source>
</evidence>
<protein>
    <submittedName>
        <fullName evidence="1 3">Uncharacterized protein</fullName>
    </submittedName>
</protein>
<dbReference type="AlphaFoldDB" id="A0A0R3QDY7"/>
<dbReference type="EMBL" id="UZAG01003637">
    <property type="protein sequence ID" value="VDO15660.1"/>
    <property type="molecule type" value="Genomic_DNA"/>
</dbReference>
<evidence type="ECO:0000313" key="2">
    <source>
        <dbReference type="Proteomes" id="UP000280834"/>
    </source>
</evidence>
<accession>A0A0R3QDY7</accession>
<evidence type="ECO:0000313" key="3">
    <source>
        <dbReference type="WBParaSite" id="BTMF_0000457301-mRNA-1"/>
    </source>
</evidence>
<dbReference type="Proteomes" id="UP000280834">
    <property type="component" value="Unassembled WGS sequence"/>
</dbReference>
<gene>
    <name evidence="1" type="ORF">BTMF_LOCUS3870</name>
</gene>
<organism evidence="3">
    <name type="scientific">Brugia timori</name>
    <dbReference type="NCBI Taxonomy" id="42155"/>
    <lineage>
        <taxon>Eukaryota</taxon>
        <taxon>Metazoa</taxon>
        <taxon>Ecdysozoa</taxon>
        <taxon>Nematoda</taxon>
        <taxon>Chromadorea</taxon>
        <taxon>Rhabditida</taxon>
        <taxon>Spirurina</taxon>
        <taxon>Spiruromorpha</taxon>
        <taxon>Filarioidea</taxon>
        <taxon>Onchocercidae</taxon>
        <taxon>Brugia</taxon>
    </lineage>
</organism>
<keyword evidence="2" id="KW-1185">Reference proteome</keyword>
<sequence>MLMFSTLSTTKILKCYYKLNYNNESDNYQIKGPRLLSYSQAIDS</sequence>
<reference evidence="3" key="1">
    <citation type="submission" date="2017-02" db="UniProtKB">
        <authorList>
            <consortium name="WormBaseParasite"/>
        </authorList>
    </citation>
    <scope>IDENTIFICATION</scope>
</reference>